<reference evidence="1" key="1">
    <citation type="submission" date="2014-11" db="EMBL/GenBank/DDBJ databases">
        <authorList>
            <person name="Amaro Gonzalez C."/>
        </authorList>
    </citation>
    <scope>NUCLEOTIDE SEQUENCE</scope>
</reference>
<proteinExistence type="predicted"/>
<evidence type="ECO:0000313" key="1">
    <source>
        <dbReference type="EMBL" id="JAH51953.1"/>
    </source>
</evidence>
<sequence>MFKKHQRHIKYGHAVKSNSFLRLHYYQTQVYTSCLYSIHILTVHPKSAIS</sequence>
<protein>
    <submittedName>
        <fullName evidence="1">Uncharacterized protein</fullName>
    </submittedName>
</protein>
<organism evidence="1">
    <name type="scientific">Anguilla anguilla</name>
    <name type="common">European freshwater eel</name>
    <name type="synonym">Muraena anguilla</name>
    <dbReference type="NCBI Taxonomy" id="7936"/>
    <lineage>
        <taxon>Eukaryota</taxon>
        <taxon>Metazoa</taxon>
        <taxon>Chordata</taxon>
        <taxon>Craniata</taxon>
        <taxon>Vertebrata</taxon>
        <taxon>Euteleostomi</taxon>
        <taxon>Actinopterygii</taxon>
        <taxon>Neopterygii</taxon>
        <taxon>Teleostei</taxon>
        <taxon>Anguilliformes</taxon>
        <taxon>Anguillidae</taxon>
        <taxon>Anguilla</taxon>
    </lineage>
</organism>
<name>A0A0E9TGW1_ANGAN</name>
<reference evidence="1" key="2">
    <citation type="journal article" date="2015" name="Fish Shellfish Immunol.">
        <title>Early steps in the European eel (Anguilla anguilla)-Vibrio vulnificus interaction in the gills: Role of the RtxA13 toxin.</title>
        <authorList>
            <person name="Callol A."/>
            <person name="Pajuelo D."/>
            <person name="Ebbesson L."/>
            <person name="Teles M."/>
            <person name="MacKenzie S."/>
            <person name="Amaro C."/>
        </authorList>
    </citation>
    <scope>NUCLEOTIDE SEQUENCE</scope>
</reference>
<accession>A0A0E9TGW1</accession>
<dbReference type="EMBL" id="GBXM01056624">
    <property type="protein sequence ID" value="JAH51953.1"/>
    <property type="molecule type" value="Transcribed_RNA"/>
</dbReference>
<dbReference type="AlphaFoldDB" id="A0A0E9TGW1"/>